<dbReference type="PANTHER" id="PTHR43630">
    <property type="entry name" value="POLY-BETA-1,6-N-ACETYL-D-GLUCOSAMINE SYNTHASE"/>
    <property type="match status" value="1"/>
</dbReference>
<dbReference type="InterPro" id="IPR011990">
    <property type="entry name" value="TPR-like_helical_dom_sf"/>
</dbReference>
<evidence type="ECO:0000313" key="3">
    <source>
        <dbReference type="EMBL" id="MDS3861138.1"/>
    </source>
</evidence>
<name>A0AAE4FRV5_9CYAN</name>
<feature type="repeat" description="TPR" evidence="1">
    <location>
        <begin position="240"/>
        <end position="273"/>
    </location>
</feature>
<gene>
    <name evidence="3" type="ORF">RIF25_10005</name>
</gene>
<protein>
    <submittedName>
        <fullName evidence="3">Glycosyltransferase</fullName>
        <ecNumber evidence="3">2.4.-.-</ecNumber>
    </submittedName>
</protein>
<sequence>MTASLGLAMIVRDEAQDLPRCLASVQDVVDQVVIVDTGSRDQTIEIAQAWGAEVICSPWQNDFGQARNISLQAIQTDWILVLDADEALVPEIKPRIQASIQQDNLIAIMLLRHEVGVIPPYSAVSRLFRRHPDIYFNRPYHETVDDAVLALVHKEPHWQIGQLEGVAIEHWGYTGAQLQKRDKTTQAIVIMADYFATHPDDAYICCKLGGMYLQTGQGELAQATLQQGLKIKNPEAPVTYELHYHLGNYYGQMGDQAQAIQHYQAAIHQEIPPITKISAHIRLAQAWSQQKKYSQAIQAYETILQIAPEVPLAWQNLGVIYLKLGQIQTSLSYFRQAIDCLKMTDPPEAQRLQTELAAMGFPLS</sequence>
<keyword evidence="3" id="KW-0808">Transferase</keyword>
<dbReference type="SUPFAM" id="SSF48452">
    <property type="entry name" value="TPR-like"/>
    <property type="match status" value="1"/>
</dbReference>
<evidence type="ECO:0000256" key="1">
    <source>
        <dbReference type="PROSITE-ProRule" id="PRU00339"/>
    </source>
</evidence>
<feature type="repeat" description="TPR" evidence="1">
    <location>
        <begin position="277"/>
        <end position="310"/>
    </location>
</feature>
<keyword evidence="1" id="KW-0802">TPR repeat</keyword>
<evidence type="ECO:0000313" key="4">
    <source>
        <dbReference type="Proteomes" id="UP001268256"/>
    </source>
</evidence>
<reference evidence="4" key="1">
    <citation type="submission" date="2023-07" db="EMBL/GenBank/DDBJ databases">
        <authorList>
            <person name="Luz R."/>
            <person name="Cordeiro R."/>
            <person name="Fonseca A."/>
            <person name="Goncalves V."/>
        </authorList>
    </citation>
    <scope>NUCLEOTIDE SEQUENCE [LARGE SCALE GENOMIC DNA]</scope>
    <source>
        <strain evidence="4">BACA0444</strain>
    </source>
</reference>
<dbReference type="EC" id="2.4.-.-" evidence="3"/>
<keyword evidence="3" id="KW-0328">Glycosyltransferase</keyword>
<keyword evidence="4" id="KW-1185">Reference proteome</keyword>
<dbReference type="SUPFAM" id="SSF53448">
    <property type="entry name" value="Nucleotide-diphospho-sugar transferases"/>
    <property type="match status" value="1"/>
</dbReference>
<dbReference type="Gene3D" id="1.25.40.10">
    <property type="entry name" value="Tetratricopeptide repeat domain"/>
    <property type="match status" value="1"/>
</dbReference>
<dbReference type="Proteomes" id="UP001268256">
    <property type="component" value="Unassembled WGS sequence"/>
</dbReference>
<dbReference type="PANTHER" id="PTHR43630:SF2">
    <property type="entry name" value="GLYCOSYLTRANSFERASE"/>
    <property type="match status" value="1"/>
</dbReference>
<dbReference type="SMART" id="SM00028">
    <property type="entry name" value="TPR"/>
    <property type="match status" value="4"/>
</dbReference>
<dbReference type="InterPro" id="IPR029044">
    <property type="entry name" value="Nucleotide-diphossugar_trans"/>
</dbReference>
<dbReference type="PROSITE" id="PS50005">
    <property type="entry name" value="TPR"/>
    <property type="match status" value="3"/>
</dbReference>
<dbReference type="AlphaFoldDB" id="A0AAE4FRV5"/>
<dbReference type="RefSeq" id="WP_322878389.1">
    <property type="nucleotide sequence ID" value="NZ_JAVMIP010000009.1"/>
</dbReference>
<dbReference type="GO" id="GO:0016757">
    <property type="term" value="F:glycosyltransferase activity"/>
    <property type="evidence" value="ECO:0007669"/>
    <property type="project" value="UniProtKB-KW"/>
</dbReference>
<dbReference type="Pfam" id="PF13181">
    <property type="entry name" value="TPR_8"/>
    <property type="match status" value="1"/>
</dbReference>
<dbReference type="InterPro" id="IPR001173">
    <property type="entry name" value="Glyco_trans_2-like"/>
</dbReference>
<organism evidence="3 4">
    <name type="scientific">Pseudocalidococcus azoricus BACA0444</name>
    <dbReference type="NCBI Taxonomy" id="2918990"/>
    <lineage>
        <taxon>Bacteria</taxon>
        <taxon>Bacillati</taxon>
        <taxon>Cyanobacteriota</taxon>
        <taxon>Cyanophyceae</taxon>
        <taxon>Acaryochloridales</taxon>
        <taxon>Thermosynechococcaceae</taxon>
        <taxon>Pseudocalidococcus</taxon>
        <taxon>Pseudocalidococcus azoricus</taxon>
    </lineage>
</organism>
<feature type="repeat" description="TPR" evidence="1">
    <location>
        <begin position="311"/>
        <end position="344"/>
    </location>
</feature>
<evidence type="ECO:0000259" key="2">
    <source>
        <dbReference type="Pfam" id="PF00535"/>
    </source>
</evidence>
<dbReference type="Pfam" id="PF00535">
    <property type="entry name" value="Glycos_transf_2"/>
    <property type="match status" value="1"/>
</dbReference>
<accession>A0AAE4FRV5</accession>
<comment type="caution">
    <text evidence="3">The sequence shown here is derived from an EMBL/GenBank/DDBJ whole genome shotgun (WGS) entry which is preliminary data.</text>
</comment>
<dbReference type="Pfam" id="PF14559">
    <property type="entry name" value="TPR_19"/>
    <property type="match status" value="1"/>
</dbReference>
<proteinExistence type="predicted"/>
<dbReference type="Gene3D" id="3.90.550.10">
    <property type="entry name" value="Spore Coat Polysaccharide Biosynthesis Protein SpsA, Chain A"/>
    <property type="match status" value="1"/>
</dbReference>
<feature type="domain" description="Glycosyltransferase 2-like" evidence="2">
    <location>
        <begin position="9"/>
        <end position="160"/>
    </location>
</feature>
<dbReference type="EMBL" id="JAVMIP010000009">
    <property type="protein sequence ID" value="MDS3861138.1"/>
    <property type="molecule type" value="Genomic_DNA"/>
</dbReference>
<dbReference type="InterPro" id="IPR019734">
    <property type="entry name" value="TPR_rpt"/>
</dbReference>